<keyword evidence="7" id="KW-1185">Reference proteome</keyword>
<keyword evidence="4" id="KW-0234">DNA repair</keyword>
<dbReference type="Pfam" id="PF14791">
    <property type="entry name" value="DNA_pol_B_thumb"/>
    <property type="match status" value="1"/>
</dbReference>
<dbReference type="InterPro" id="IPR002054">
    <property type="entry name" value="DNA-dir_DNA_pol_X"/>
</dbReference>
<keyword evidence="4" id="KW-0539">Nucleus</keyword>
<comment type="function">
    <text evidence="4">DNA polymerase that functions in several pathways of DNA repair. Involved in base excision repair (BER) responsible for repair of lesions that give rise to abasic (AP) sites in DNA. Also contributes to DNA double-strand break repair by non-homologous end joining and homologous recombination. Has both template-dependent and template-independent (terminal transferase) DNA polymerase activities. Has also a 5'-deoxyribose-5-phosphate lyase (dRP lyase) activity.</text>
</comment>
<protein>
    <recommendedName>
        <fullName evidence="4">DNA polymerase</fullName>
        <ecNumber evidence="4">2.7.7.7</ecNumber>
    </recommendedName>
</protein>
<dbReference type="GO" id="GO:0046872">
    <property type="term" value="F:metal ion binding"/>
    <property type="evidence" value="ECO:0007669"/>
    <property type="project" value="UniProtKB-UniRule"/>
</dbReference>
<dbReference type="EMBL" id="MU151066">
    <property type="protein sequence ID" value="KAF9452916.1"/>
    <property type="molecule type" value="Genomic_DNA"/>
</dbReference>
<keyword evidence="2 4" id="KW-0548">Nucleotidyltransferase</keyword>
<keyword evidence="1 4" id="KW-0808">Transferase</keyword>
<reference evidence="6" key="1">
    <citation type="submission" date="2020-11" db="EMBL/GenBank/DDBJ databases">
        <authorList>
            <consortium name="DOE Joint Genome Institute"/>
            <person name="Ahrendt S."/>
            <person name="Riley R."/>
            <person name="Andreopoulos W."/>
            <person name="Labutti K."/>
            <person name="Pangilinan J."/>
            <person name="Ruiz-Duenas F.J."/>
            <person name="Barrasa J.M."/>
            <person name="Sanchez-Garcia M."/>
            <person name="Camarero S."/>
            <person name="Miyauchi S."/>
            <person name="Serrano A."/>
            <person name="Linde D."/>
            <person name="Babiker R."/>
            <person name="Drula E."/>
            <person name="Ayuso-Fernandez I."/>
            <person name="Pacheco R."/>
            <person name="Padilla G."/>
            <person name="Ferreira P."/>
            <person name="Barriuso J."/>
            <person name="Kellner H."/>
            <person name="Castanera R."/>
            <person name="Alfaro M."/>
            <person name="Ramirez L."/>
            <person name="Pisabarro A.G."/>
            <person name="Kuo A."/>
            <person name="Tritt A."/>
            <person name="Lipzen A."/>
            <person name="He G."/>
            <person name="Yan M."/>
            <person name="Ng V."/>
            <person name="Cullen D."/>
            <person name="Martin F."/>
            <person name="Rosso M.-N."/>
            <person name="Henrissat B."/>
            <person name="Hibbett D."/>
            <person name="Martinez A.T."/>
            <person name="Grigoriev I.V."/>
        </authorList>
    </citation>
    <scope>NUCLEOTIDE SEQUENCE</scope>
    <source>
        <strain evidence="6">MF-IS2</strain>
    </source>
</reference>
<dbReference type="GO" id="GO:0006303">
    <property type="term" value="P:double-strand break repair via nonhomologous end joining"/>
    <property type="evidence" value="ECO:0007669"/>
    <property type="project" value="TreeGrafter"/>
</dbReference>
<sequence>MFALRSYVRGLRKAGAVTAAIRQAQRVSSAVTSTVTDTHPDQGEEQPVRVQQLRYNHHLSIQPRKAANPYNQQPLDAFIEDVNKDLQIPFTKPGFKSVNRIIEGLSKIEFSITSSLQLYEVRTIFTSTTGVYILEKLSKLAQSGKWPLDPEGVKQAKLIANLARMPRMGPGRVHLLHMAGCNSLEDLYKPGMQQYLSAGQWIGLQYHDHLRQGTSLEAANGLLEFCKKISPPSFEWILAGDHRRGVVSNDITLLLLQADHVDPPLPPRDHLLKALTSFAYPSQFKTPQYPARVKRTSTPLQEILPLLEDEGLVSTNGKKTFKSWNGVIRLPGLNEQEWQDRGSRLQAIRDKRGDYRSLIIHLIPQKSLGAALIHSTGDKEFQKYVNRRARLEKLRLNDSGLWQWVEHEHASHWKMVETYTEESIFHKLGMQYVQPEHRSHADWRIRAISNPHPKKKNFIVPLPEEL</sequence>
<keyword evidence="4" id="KW-0227">DNA damage</keyword>
<dbReference type="GO" id="GO:0003677">
    <property type="term" value="F:DNA binding"/>
    <property type="evidence" value="ECO:0007669"/>
    <property type="project" value="UniProtKB-UniRule"/>
</dbReference>
<feature type="domain" description="DNA-directed DNA polymerase X" evidence="5">
    <location>
        <begin position="68"/>
        <end position="439"/>
    </location>
</feature>
<dbReference type="PANTHER" id="PTHR11276:SF28">
    <property type="entry name" value="DNA POLYMERASE LAMBDA"/>
    <property type="match status" value="1"/>
</dbReference>
<dbReference type="InterPro" id="IPR037160">
    <property type="entry name" value="DNA_Pol_thumb_sf"/>
</dbReference>
<comment type="catalytic activity">
    <reaction evidence="4">
        <text>DNA(n) + a 2'-deoxyribonucleoside 5'-triphosphate = DNA(n+1) + diphosphate</text>
        <dbReference type="Rhea" id="RHEA:22508"/>
        <dbReference type="Rhea" id="RHEA-COMP:17339"/>
        <dbReference type="Rhea" id="RHEA-COMP:17340"/>
        <dbReference type="ChEBI" id="CHEBI:33019"/>
        <dbReference type="ChEBI" id="CHEBI:61560"/>
        <dbReference type="ChEBI" id="CHEBI:173112"/>
        <dbReference type="EC" id="2.7.7.7"/>
    </reaction>
</comment>
<proteinExistence type="inferred from homology"/>
<dbReference type="InterPro" id="IPR002008">
    <property type="entry name" value="DNA_pol_X_beta-like"/>
</dbReference>
<evidence type="ECO:0000313" key="6">
    <source>
        <dbReference type="EMBL" id="KAF9452916.1"/>
    </source>
</evidence>
<gene>
    <name evidence="6" type="ORF">P691DRAFT_771849</name>
</gene>
<feature type="active site" description="Nucleophile; Schiff-base intermediate with DNA; for 5'-dRP lyase activity" evidence="3">
    <location>
        <position position="136"/>
    </location>
</feature>
<evidence type="ECO:0000256" key="1">
    <source>
        <dbReference type="ARBA" id="ARBA00022679"/>
    </source>
</evidence>
<dbReference type="PRINTS" id="PR00870">
    <property type="entry name" value="DNAPOLXBETA"/>
</dbReference>
<organism evidence="6 7">
    <name type="scientific">Macrolepiota fuliginosa MF-IS2</name>
    <dbReference type="NCBI Taxonomy" id="1400762"/>
    <lineage>
        <taxon>Eukaryota</taxon>
        <taxon>Fungi</taxon>
        <taxon>Dikarya</taxon>
        <taxon>Basidiomycota</taxon>
        <taxon>Agaricomycotina</taxon>
        <taxon>Agaricomycetes</taxon>
        <taxon>Agaricomycetidae</taxon>
        <taxon>Agaricales</taxon>
        <taxon>Agaricineae</taxon>
        <taxon>Agaricaceae</taxon>
        <taxon>Macrolepiota</taxon>
    </lineage>
</organism>
<dbReference type="Gene3D" id="3.30.210.10">
    <property type="entry name" value="DNA polymerase, thumb domain"/>
    <property type="match status" value="1"/>
</dbReference>
<dbReference type="AlphaFoldDB" id="A0A9P6C5H7"/>
<name>A0A9P6C5H7_9AGAR</name>
<dbReference type="EC" id="2.7.7.7" evidence="4"/>
<dbReference type="SMART" id="SM00483">
    <property type="entry name" value="POLXc"/>
    <property type="match status" value="1"/>
</dbReference>
<dbReference type="InterPro" id="IPR029398">
    <property type="entry name" value="PolB_thumb"/>
</dbReference>
<dbReference type="OrthoDB" id="205514at2759"/>
<evidence type="ECO:0000256" key="3">
    <source>
        <dbReference type="PIRSR" id="PIRSR622312-50"/>
    </source>
</evidence>
<dbReference type="InterPro" id="IPR043519">
    <property type="entry name" value="NT_sf"/>
</dbReference>
<comment type="caution">
    <text evidence="6">The sequence shown here is derived from an EMBL/GenBank/DDBJ whole genome shotgun (WGS) entry which is preliminary data.</text>
</comment>
<keyword evidence="4" id="KW-0239">DNA-directed DNA polymerase</keyword>
<dbReference type="GO" id="GO:0005634">
    <property type="term" value="C:nucleus"/>
    <property type="evidence" value="ECO:0007669"/>
    <property type="project" value="UniProtKB-SubCell"/>
</dbReference>
<accession>A0A9P6C5H7</accession>
<dbReference type="Proteomes" id="UP000807342">
    <property type="component" value="Unassembled WGS sequence"/>
</dbReference>
<comment type="subcellular location">
    <subcellularLocation>
        <location evidence="4">Nucleus</location>
    </subcellularLocation>
</comment>
<evidence type="ECO:0000259" key="5">
    <source>
        <dbReference type="SMART" id="SM00483"/>
    </source>
</evidence>
<dbReference type="Gene3D" id="3.30.460.10">
    <property type="entry name" value="Beta Polymerase, domain 2"/>
    <property type="match status" value="1"/>
</dbReference>
<dbReference type="GO" id="GO:0003887">
    <property type="term" value="F:DNA-directed DNA polymerase activity"/>
    <property type="evidence" value="ECO:0007669"/>
    <property type="project" value="UniProtKB-UniRule"/>
</dbReference>
<evidence type="ECO:0000313" key="7">
    <source>
        <dbReference type="Proteomes" id="UP000807342"/>
    </source>
</evidence>
<dbReference type="SUPFAM" id="SSF81301">
    <property type="entry name" value="Nucleotidyltransferase"/>
    <property type="match status" value="1"/>
</dbReference>
<evidence type="ECO:0000256" key="4">
    <source>
        <dbReference type="RuleBase" id="RU366014"/>
    </source>
</evidence>
<dbReference type="InterPro" id="IPR022312">
    <property type="entry name" value="DNA_pol_X"/>
</dbReference>
<dbReference type="PANTHER" id="PTHR11276">
    <property type="entry name" value="DNA POLYMERASE TYPE-X FAMILY MEMBER"/>
    <property type="match status" value="1"/>
</dbReference>
<comment type="similarity">
    <text evidence="4">Belongs to the DNA polymerase type-X family.</text>
</comment>
<evidence type="ECO:0000256" key="2">
    <source>
        <dbReference type="ARBA" id="ARBA00022695"/>
    </source>
</evidence>